<dbReference type="SUPFAM" id="SSF56634">
    <property type="entry name" value="Heme-dependent catalase-like"/>
    <property type="match status" value="1"/>
</dbReference>
<accession>A0A6L6Y2M3</accession>
<dbReference type="EMBL" id="WSEK01000005">
    <property type="protein sequence ID" value="MVQ51845.1"/>
    <property type="molecule type" value="Genomic_DNA"/>
</dbReference>
<protein>
    <recommendedName>
        <fullName evidence="3">Phosphodiesterase</fullName>
    </recommendedName>
</protein>
<keyword evidence="2" id="KW-1185">Reference proteome</keyword>
<organism evidence="1 2">
    <name type="scientific">Nocardioides agri</name>
    <dbReference type="NCBI Taxonomy" id="2682843"/>
    <lineage>
        <taxon>Bacteria</taxon>
        <taxon>Bacillati</taxon>
        <taxon>Actinomycetota</taxon>
        <taxon>Actinomycetes</taxon>
        <taxon>Propionibacteriales</taxon>
        <taxon>Nocardioidaceae</taxon>
        <taxon>Nocardioides</taxon>
    </lineage>
</organism>
<gene>
    <name evidence="1" type="ORF">GON03_21915</name>
</gene>
<comment type="caution">
    <text evidence="1">The sequence shown here is derived from an EMBL/GenBank/DDBJ whole genome shotgun (WGS) entry which is preliminary data.</text>
</comment>
<name>A0A6L6Y2M3_9ACTN</name>
<dbReference type="AlphaFoldDB" id="A0A6L6Y2M3"/>
<dbReference type="InterPro" id="IPR020835">
    <property type="entry name" value="Catalase_sf"/>
</dbReference>
<evidence type="ECO:0000313" key="2">
    <source>
        <dbReference type="Proteomes" id="UP000473525"/>
    </source>
</evidence>
<sequence>MLAGATQAIGALRTAAKPLHPDGEVYAGGLARRGTAFGPHTGVPWIDEPGADDVVVRLSRAVGLPDGVPDIHGLALRVLGPDGPADVLFANTGTRRLTRFALTASRHPRARPMTTLLPYRAPSGPVLLRVDSAGPGSYELSWARPSSRWHPFATLHVDERLGDPTVSFDPIVHRLPGLAQYPAVLRLREPAYRRARRSRAS</sequence>
<reference evidence="1 2" key="1">
    <citation type="submission" date="2019-12" db="EMBL/GenBank/DDBJ databases">
        <authorList>
            <person name="Huq M.A."/>
        </authorList>
    </citation>
    <scope>NUCLEOTIDE SEQUENCE [LARGE SCALE GENOMIC DNA]</scope>
    <source>
        <strain evidence="1 2">MAH-18</strain>
    </source>
</reference>
<dbReference type="GO" id="GO:0020037">
    <property type="term" value="F:heme binding"/>
    <property type="evidence" value="ECO:0007669"/>
    <property type="project" value="InterPro"/>
</dbReference>
<proteinExistence type="predicted"/>
<evidence type="ECO:0000313" key="1">
    <source>
        <dbReference type="EMBL" id="MVQ51845.1"/>
    </source>
</evidence>
<dbReference type="Proteomes" id="UP000473525">
    <property type="component" value="Unassembled WGS sequence"/>
</dbReference>
<evidence type="ECO:0008006" key="3">
    <source>
        <dbReference type="Google" id="ProtNLM"/>
    </source>
</evidence>